<dbReference type="PANTHER" id="PTHR10656">
    <property type="entry name" value="CELL FATE DETERMINING PROTEIN MAB21-RELATED"/>
    <property type="match status" value="1"/>
</dbReference>
<protein>
    <recommendedName>
        <fullName evidence="2">Mab-21-like nucleotidyltransferase domain-containing protein</fullName>
    </recommendedName>
</protein>
<dbReference type="Gene3D" id="3.30.460.90">
    <property type="match status" value="1"/>
</dbReference>
<comment type="similarity">
    <text evidence="1">Belongs to the mab-21 family.</text>
</comment>
<dbReference type="EMBL" id="UYJE01003078">
    <property type="protein sequence ID" value="VDI16347.1"/>
    <property type="molecule type" value="Genomic_DNA"/>
</dbReference>
<sequence>METFMNVKDIALPNKKFVNNSTSVLDHTQIRDGIWDEDLHDEDSINKFKEFSSGLLSLDKVELTNIFNALDFEQCVSMDDPKATEIVTSIECLITSLLQKVGEIDARFKSSLIKGGSFYDGTKIGEIDEFDFVALIDSLSKEGVLEAREAKQKKGFVFLTVKDRGALKEFEDFIDSDGVICVKMFKEHFSYLLFSALSEIEIPENIIPSSRFNSGDENDDDWVPLYHGPCAKLNLTYICTTTPDVIEIDIDIAPGIAFPNEMYIPPVLETLSHLHPNEFLKTLNEICDKEDIFVVPFDFDTTEKIGESSWIYKYSDTWRISFSSIEKAVFSLYSHKSTEKTFYSILKILKEFHFQKSDDVIEKSGSKHLKGYEPPSTLVSTSGLTIQPLFCNDDDEDEKSEESENQEVDFKEGFCVESIYQNTNFDANDYEAAYDKTKENTIYVKDMTAYPKDQMGTPIHYADENENKCSIPTSAVCKSSNISLKPIVATPSENQEGRYKVYKPKLPTHSDQKMACTNNRTSTQSIEEYYPEGASFPDKVNFKCGKNPMTTNSHDTEGYSESGSFLQATNSESLQNYSNSSNISNINDIEILYLREKGSDVVSQDIFDAKAQAEHFNESQTSSLSNEIDSTEPGTLISQTTPFGDTFKILKYRESLPLFKTYYLKMLFLAMKTAYPRDNDWAEDKLCSLVISALQMLYYAFSSKEKGFLNYWFQDYVENRTRESTSIEIIFCLDETLALFKEFAEMPDV</sequence>
<dbReference type="AlphaFoldDB" id="A0A8B6DA75"/>
<gene>
    <name evidence="3" type="ORF">MGAL_10B059662</name>
</gene>
<dbReference type="PANTHER" id="PTHR10656:SF42">
    <property type="entry name" value="CYCLIC GMP-AMP SYNTHASE-LIKE PROTEIN-RELATED"/>
    <property type="match status" value="1"/>
</dbReference>
<comment type="caution">
    <text evidence="3">The sequence shown here is derived from an EMBL/GenBank/DDBJ whole genome shotgun (WGS) entry which is preliminary data.</text>
</comment>
<proteinExistence type="inferred from homology"/>
<dbReference type="OrthoDB" id="6146287at2759"/>
<reference evidence="3" key="1">
    <citation type="submission" date="2018-11" db="EMBL/GenBank/DDBJ databases">
        <authorList>
            <person name="Alioto T."/>
            <person name="Alioto T."/>
        </authorList>
    </citation>
    <scope>NUCLEOTIDE SEQUENCE</scope>
</reference>
<keyword evidence="4" id="KW-1185">Reference proteome</keyword>
<organism evidence="3 4">
    <name type="scientific">Mytilus galloprovincialis</name>
    <name type="common">Mediterranean mussel</name>
    <dbReference type="NCBI Taxonomy" id="29158"/>
    <lineage>
        <taxon>Eukaryota</taxon>
        <taxon>Metazoa</taxon>
        <taxon>Spiralia</taxon>
        <taxon>Lophotrochozoa</taxon>
        <taxon>Mollusca</taxon>
        <taxon>Bivalvia</taxon>
        <taxon>Autobranchia</taxon>
        <taxon>Pteriomorphia</taxon>
        <taxon>Mytilida</taxon>
        <taxon>Mytiloidea</taxon>
        <taxon>Mytilidae</taxon>
        <taxon>Mytilinae</taxon>
        <taxon>Mytilus</taxon>
    </lineage>
</organism>
<accession>A0A8B6DA75</accession>
<evidence type="ECO:0000313" key="3">
    <source>
        <dbReference type="EMBL" id="VDI16347.1"/>
    </source>
</evidence>
<dbReference type="InterPro" id="IPR046903">
    <property type="entry name" value="Mab-21-like_nuc_Trfase"/>
</dbReference>
<feature type="domain" description="Mab-21-like nucleotidyltransferase" evidence="2">
    <location>
        <begin position="118"/>
        <end position="329"/>
    </location>
</feature>
<name>A0A8B6DA75_MYTGA</name>
<dbReference type="Gene3D" id="1.10.1410.40">
    <property type="match status" value="1"/>
</dbReference>
<dbReference type="Proteomes" id="UP000596742">
    <property type="component" value="Unassembled WGS sequence"/>
</dbReference>
<dbReference type="Pfam" id="PF03281">
    <property type="entry name" value="Mab-21"/>
    <property type="match status" value="1"/>
</dbReference>
<evidence type="ECO:0000313" key="4">
    <source>
        <dbReference type="Proteomes" id="UP000596742"/>
    </source>
</evidence>
<evidence type="ECO:0000259" key="2">
    <source>
        <dbReference type="Pfam" id="PF03281"/>
    </source>
</evidence>
<evidence type="ECO:0000256" key="1">
    <source>
        <dbReference type="ARBA" id="ARBA00008307"/>
    </source>
</evidence>